<dbReference type="PANTHER" id="PTHR30575">
    <property type="entry name" value="PEPTIDASE M20"/>
    <property type="match status" value="1"/>
</dbReference>
<dbReference type="GO" id="GO:0071713">
    <property type="term" value="F:para-aminobenzoyl-glutamate hydrolase activity"/>
    <property type="evidence" value="ECO:0007669"/>
    <property type="project" value="TreeGrafter"/>
</dbReference>
<dbReference type="InterPro" id="IPR017145">
    <property type="entry name" value="Aminobenzoyl-glu_utiliz_pB"/>
</dbReference>
<dbReference type="Gene3D" id="3.30.70.360">
    <property type="match status" value="1"/>
</dbReference>
<dbReference type="GO" id="GO:0016805">
    <property type="term" value="F:dipeptidase activity"/>
    <property type="evidence" value="ECO:0007669"/>
    <property type="project" value="TreeGrafter"/>
</dbReference>
<dbReference type="Gene3D" id="3.40.630.10">
    <property type="entry name" value="Zn peptidases"/>
    <property type="match status" value="1"/>
</dbReference>
<dbReference type="PANTHER" id="PTHR30575:SF0">
    <property type="entry name" value="XAA-ARG DIPEPTIDASE"/>
    <property type="match status" value="1"/>
</dbReference>
<organism evidence="2 3">
    <name type="scientific">Pseudoroseicyclus aestuarii</name>
    <dbReference type="NCBI Taxonomy" id="1795041"/>
    <lineage>
        <taxon>Bacteria</taxon>
        <taxon>Pseudomonadati</taxon>
        <taxon>Pseudomonadota</taxon>
        <taxon>Alphaproteobacteria</taxon>
        <taxon>Rhodobacterales</taxon>
        <taxon>Paracoccaceae</taxon>
        <taxon>Pseudoroseicyclus</taxon>
    </lineage>
</organism>
<comment type="caution">
    <text evidence="2">The sequence shown here is derived from an EMBL/GenBank/DDBJ whole genome shotgun (WGS) entry which is preliminary data.</text>
</comment>
<dbReference type="InterPro" id="IPR017439">
    <property type="entry name" value="Amidohydrolase"/>
</dbReference>
<dbReference type="GO" id="GO:0005737">
    <property type="term" value="C:cytoplasm"/>
    <property type="evidence" value="ECO:0007669"/>
    <property type="project" value="TreeGrafter"/>
</dbReference>
<dbReference type="SUPFAM" id="SSF55031">
    <property type="entry name" value="Bacterial exopeptidase dimerisation domain"/>
    <property type="match status" value="1"/>
</dbReference>
<gene>
    <name evidence="2" type="ORF">DFP88_103266</name>
</gene>
<evidence type="ECO:0000313" key="3">
    <source>
        <dbReference type="Proteomes" id="UP000248311"/>
    </source>
</evidence>
<dbReference type="RefSeq" id="WP_110814452.1">
    <property type="nucleotide sequence ID" value="NZ_QJTE01000003.1"/>
</dbReference>
<dbReference type="FunFam" id="3.30.70.360:FF:000004">
    <property type="entry name" value="Peptidase M20 domain-containing protein 2"/>
    <property type="match status" value="1"/>
</dbReference>
<reference evidence="2 3" key="1">
    <citation type="submission" date="2018-06" db="EMBL/GenBank/DDBJ databases">
        <title>Genomic Encyclopedia of Type Strains, Phase III (KMG-III): the genomes of soil and plant-associated and newly described type strains.</title>
        <authorList>
            <person name="Whitman W."/>
        </authorList>
    </citation>
    <scope>NUCLEOTIDE SEQUENCE [LARGE SCALE GENOMIC DNA]</scope>
    <source>
        <strain evidence="2 3">CECT 9025</strain>
    </source>
</reference>
<name>A0A318SR67_9RHOB</name>
<dbReference type="OrthoDB" id="9781032at2"/>
<proteinExistence type="predicted"/>
<dbReference type="PIRSF" id="PIRSF037227">
    <property type="entry name" value="Aminobenzoyl-glu_utiliz_pB"/>
    <property type="match status" value="1"/>
</dbReference>
<sequence>MKNTRSIPQIAEALAPTFEALSHRVWHTPETCYAEHASAAAHAEELERQGFAVTRGLAGIPTAVMGEAGQGGPVIAILGEYDALPALSQEAGAAERRPLAEGGAGHGCGHNLLGAGSMLAATAVKQWLEEQGLEGRVRYYGCPAEEGGAAKAFMVRAGLFDDVDAAFCWHPENFCEVISTGSLANIRVDFRFTGTSSHAAVAPHLGRSALDAVELMSVGANYLREHMTPDCRLHYAYLDAGGIAPNVVQGAAAVRYAVRAGDVAGMRDLYERVCDVARGAALMTGTRVEITPISAVSDMLLNAPMQTLMWEELEAMGPPAFDEEDRAFAAHMQTALSERDIADAFRRFGLKPVPGQALCEAVVPREAKRLLMLGSTDVADVSRVVPLAQVHGATSAIGTPFHTWQLVAQGLSPMANKGMVHAGTVIARSAARLIAEPETLAACRAAHEAAVAEDPYVSPLPEGTEPPIREMAGA</sequence>
<dbReference type="GO" id="GO:0046657">
    <property type="term" value="P:folic acid catabolic process"/>
    <property type="evidence" value="ECO:0007669"/>
    <property type="project" value="TreeGrafter"/>
</dbReference>
<dbReference type="AlphaFoldDB" id="A0A318SR67"/>
<evidence type="ECO:0000313" key="2">
    <source>
        <dbReference type="EMBL" id="PYE83905.1"/>
    </source>
</evidence>
<keyword evidence="1" id="KW-0378">Hydrolase</keyword>
<dbReference type="InterPro" id="IPR036264">
    <property type="entry name" value="Bact_exopeptidase_dim_dom"/>
</dbReference>
<accession>A0A318SR67</accession>
<dbReference type="Proteomes" id="UP000248311">
    <property type="component" value="Unassembled WGS sequence"/>
</dbReference>
<dbReference type="SUPFAM" id="SSF53187">
    <property type="entry name" value="Zn-dependent exopeptidases"/>
    <property type="match status" value="1"/>
</dbReference>
<dbReference type="InterPro" id="IPR052030">
    <property type="entry name" value="Peptidase_M20/M20A_hydrolases"/>
</dbReference>
<keyword evidence="3" id="KW-1185">Reference proteome</keyword>
<dbReference type="InterPro" id="IPR002933">
    <property type="entry name" value="Peptidase_M20"/>
</dbReference>
<dbReference type="Pfam" id="PF01546">
    <property type="entry name" value="Peptidase_M20"/>
    <property type="match status" value="1"/>
</dbReference>
<evidence type="ECO:0000256" key="1">
    <source>
        <dbReference type="ARBA" id="ARBA00022801"/>
    </source>
</evidence>
<dbReference type="NCBIfam" id="TIGR01891">
    <property type="entry name" value="amidohydrolases"/>
    <property type="match status" value="1"/>
</dbReference>
<dbReference type="EMBL" id="QJTE01000003">
    <property type="protein sequence ID" value="PYE83905.1"/>
    <property type="molecule type" value="Genomic_DNA"/>
</dbReference>
<protein>
    <submittedName>
        <fullName evidence="2">Aminobenzoyl-glutamate utilization protein B</fullName>
    </submittedName>
</protein>